<dbReference type="GO" id="GO:0008483">
    <property type="term" value="F:transaminase activity"/>
    <property type="evidence" value="ECO:0007669"/>
    <property type="project" value="UniProtKB-KW"/>
</dbReference>
<dbReference type="PANTHER" id="PTHR43094">
    <property type="entry name" value="AMINOTRANSFERASE"/>
    <property type="match status" value="1"/>
</dbReference>
<feature type="non-terminal residue" evidence="2">
    <location>
        <position position="81"/>
    </location>
</feature>
<reference evidence="2" key="1">
    <citation type="submission" date="2023-03" db="EMBL/GenBank/DDBJ databases">
        <authorList>
            <person name="Steffen K."/>
            <person name="Cardenas P."/>
        </authorList>
    </citation>
    <scope>NUCLEOTIDE SEQUENCE</scope>
</reference>
<dbReference type="GO" id="GO:0030170">
    <property type="term" value="F:pyridoxal phosphate binding"/>
    <property type="evidence" value="ECO:0007669"/>
    <property type="project" value="InterPro"/>
</dbReference>
<dbReference type="InterPro" id="IPR005814">
    <property type="entry name" value="Aminotrans_3"/>
</dbReference>
<dbReference type="AlphaFoldDB" id="A0AA35X070"/>
<evidence type="ECO:0000256" key="1">
    <source>
        <dbReference type="ARBA" id="ARBA00008954"/>
    </source>
</evidence>
<dbReference type="InterPro" id="IPR015424">
    <property type="entry name" value="PyrdxlP-dep_Trfase"/>
</dbReference>
<dbReference type="Pfam" id="PF00202">
    <property type="entry name" value="Aminotran_3"/>
    <property type="match status" value="1"/>
</dbReference>
<evidence type="ECO:0000313" key="3">
    <source>
        <dbReference type="Proteomes" id="UP001174909"/>
    </source>
</evidence>
<dbReference type="SUPFAM" id="SSF53383">
    <property type="entry name" value="PLP-dependent transferases"/>
    <property type="match status" value="1"/>
</dbReference>
<gene>
    <name evidence="2" type="ORF">GBAR_LOCUS18583</name>
</gene>
<comment type="similarity">
    <text evidence="1">Belongs to the class-III pyridoxal-phosphate-dependent aminotransferase family.</text>
</comment>
<proteinExistence type="inferred from homology"/>
<dbReference type="Proteomes" id="UP001174909">
    <property type="component" value="Unassembled WGS sequence"/>
</dbReference>
<accession>A0AA35X070</accession>
<keyword evidence="2" id="KW-0808">Transferase</keyword>
<dbReference type="PANTHER" id="PTHR43094:SF1">
    <property type="entry name" value="AMINOTRANSFERASE CLASS-III"/>
    <property type="match status" value="1"/>
</dbReference>
<evidence type="ECO:0000313" key="2">
    <source>
        <dbReference type="EMBL" id="CAI8032937.1"/>
    </source>
</evidence>
<keyword evidence="3" id="KW-1185">Reference proteome</keyword>
<comment type="caution">
    <text evidence="2">The sequence shown here is derived from an EMBL/GenBank/DDBJ whole genome shotgun (WGS) entry which is preliminary data.</text>
</comment>
<dbReference type="Gene3D" id="3.40.640.10">
    <property type="entry name" value="Type I PLP-dependent aspartate aminotransferase-like (Major domain)"/>
    <property type="match status" value="1"/>
</dbReference>
<dbReference type="InterPro" id="IPR015421">
    <property type="entry name" value="PyrdxlP-dep_Trfase_major"/>
</dbReference>
<sequence>MWLKNIGHGRKEIADAVFEQMQEVSYSPGGTVSPATIKLARQVARAARPSDQEESRVYFTSGGSEAVETALKIAKAYHKNN</sequence>
<dbReference type="EMBL" id="CASHTH010002634">
    <property type="protein sequence ID" value="CAI8032937.1"/>
    <property type="molecule type" value="Genomic_DNA"/>
</dbReference>
<keyword evidence="2" id="KW-0032">Aminotransferase</keyword>
<organism evidence="2 3">
    <name type="scientific">Geodia barretti</name>
    <name type="common">Barrett's horny sponge</name>
    <dbReference type="NCBI Taxonomy" id="519541"/>
    <lineage>
        <taxon>Eukaryota</taxon>
        <taxon>Metazoa</taxon>
        <taxon>Porifera</taxon>
        <taxon>Demospongiae</taxon>
        <taxon>Heteroscleromorpha</taxon>
        <taxon>Tetractinellida</taxon>
        <taxon>Astrophorina</taxon>
        <taxon>Geodiidae</taxon>
        <taxon>Geodia</taxon>
    </lineage>
</organism>
<name>A0AA35X070_GEOBA</name>
<protein>
    <submittedName>
        <fullName evidence="2">Uncharacterized aminotransferase YhxA</fullName>
    </submittedName>
</protein>